<name>A0A5C3Q2M1_9AGAR</name>
<dbReference type="CDD" id="cd09596">
    <property type="entry name" value="M36"/>
    <property type="match status" value="1"/>
</dbReference>
<dbReference type="OrthoDB" id="3227768at2759"/>
<evidence type="ECO:0000256" key="7">
    <source>
        <dbReference type="ARBA" id="ARBA00022833"/>
    </source>
</evidence>
<feature type="signal peptide" evidence="12">
    <location>
        <begin position="1"/>
        <end position="19"/>
    </location>
</feature>
<organism evidence="13 14">
    <name type="scientific">Pterulicium gracile</name>
    <dbReference type="NCBI Taxonomy" id="1884261"/>
    <lineage>
        <taxon>Eukaryota</taxon>
        <taxon>Fungi</taxon>
        <taxon>Dikarya</taxon>
        <taxon>Basidiomycota</taxon>
        <taxon>Agaricomycotina</taxon>
        <taxon>Agaricomycetes</taxon>
        <taxon>Agaricomycetidae</taxon>
        <taxon>Agaricales</taxon>
        <taxon>Pleurotineae</taxon>
        <taxon>Pterulaceae</taxon>
        <taxon>Pterulicium</taxon>
    </lineage>
</organism>
<proteinExistence type="inferred from homology"/>
<feature type="binding site" evidence="11">
    <location>
        <position position="404"/>
    </location>
    <ligand>
        <name>Zn(2+)</name>
        <dbReference type="ChEBI" id="CHEBI:29105"/>
        <note>catalytic</note>
    </ligand>
</feature>
<keyword evidence="4 12" id="KW-0645">Protease</keyword>
<keyword evidence="7 11" id="KW-0862">Zinc</keyword>
<reference evidence="13 14" key="1">
    <citation type="journal article" date="2019" name="Nat. Ecol. Evol.">
        <title>Megaphylogeny resolves global patterns of mushroom evolution.</title>
        <authorList>
            <person name="Varga T."/>
            <person name="Krizsan K."/>
            <person name="Foldi C."/>
            <person name="Dima B."/>
            <person name="Sanchez-Garcia M."/>
            <person name="Sanchez-Ramirez S."/>
            <person name="Szollosi G.J."/>
            <person name="Szarkandi J.G."/>
            <person name="Papp V."/>
            <person name="Albert L."/>
            <person name="Andreopoulos W."/>
            <person name="Angelini C."/>
            <person name="Antonin V."/>
            <person name="Barry K.W."/>
            <person name="Bougher N.L."/>
            <person name="Buchanan P."/>
            <person name="Buyck B."/>
            <person name="Bense V."/>
            <person name="Catcheside P."/>
            <person name="Chovatia M."/>
            <person name="Cooper J."/>
            <person name="Damon W."/>
            <person name="Desjardin D."/>
            <person name="Finy P."/>
            <person name="Geml J."/>
            <person name="Haridas S."/>
            <person name="Hughes K."/>
            <person name="Justo A."/>
            <person name="Karasinski D."/>
            <person name="Kautmanova I."/>
            <person name="Kiss B."/>
            <person name="Kocsube S."/>
            <person name="Kotiranta H."/>
            <person name="LaButti K.M."/>
            <person name="Lechner B.E."/>
            <person name="Liimatainen K."/>
            <person name="Lipzen A."/>
            <person name="Lukacs Z."/>
            <person name="Mihaltcheva S."/>
            <person name="Morgado L.N."/>
            <person name="Niskanen T."/>
            <person name="Noordeloos M.E."/>
            <person name="Ohm R.A."/>
            <person name="Ortiz-Santana B."/>
            <person name="Ovrebo C."/>
            <person name="Racz N."/>
            <person name="Riley R."/>
            <person name="Savchenko A."/>
            <person name="Shiryaev A."/>
            <person name="Soop K."/>
            <person name="Spirin V."/>
            <person name="Szebenyi C."/>
            <person name="Tomsovsky M."/>
            <person name="Tulloss R.E."/>
            <person name="Uehling J."/>
            <person name="Grigoriev I.V."/>
            <person name="Vagvolgyi C."/>
            <person name="Papp T."/>
            <person name="Martin F.M."/>
            <person name="Miettinen O."/>
            <person name="Hibbett D.S."/>
            <person name="Nagy L.G."/>
        </authorList>
    </citation>
    <scope>NUCLEOTIDE SEQUENCE [LARGE SCALE GENOMIC DNA]</scope>
    <source>
        <strain evidence="13 14">CBS 309.79</strain>
    </source>
</reference>
<feature type="binding site" evidence="11">
    <location>
        <position position="429"/>
    </location>
    <ligand>
        <name>Zn(2+)</name>
        <dbReference type="ChEBI" id="CHEBI:29105"/>
        <note>catalytic</note>
    </ligand>
</feature>
<evidence type="ECO:0000256" key="9">
    <source>
        <dbReference type="ARBA" id="ARBA00023145"/>
    </source>
</evidence>
<keyword evidence="14" id="KW-1185">Reference proteome</keyword>
<dbReference type="PANTHER" id="PTHR33478">
    <property type="entry name" value="EXTRACELLULAR METALLOPROTEINASE MEP"/>
    <property type="match status" value="1"/>
</dbReference>
<dbReference type="Pfam" id="PF02128">
    <property type="entry name" value="Peptidase_M36"/>
    <property type="match status" value="1"/>
</dbReference>
<dbReference type="EMBL" id="ML178894">
    <property type="protein sequence ID" value="TFK95299.1"/>
    <property type="molecule type" value="Genomic_DNA"/>
</dbReference>
<feature type="chain" id="PRO_5023155834" description="Extracellular metalloproteinase" evidence="12">
    <location>
        <begin position="20"/>
        <end position="598"/>
    </location>
</feature>
<evidence type="ECO:0000256" key="10">
    <source>
        <dbReference type="PIRSR" id="PIRSR601842-1"/>
    </source>
</evidence>
<dbReference type="GO" id="GO:0004222">
    <property type="term" value="F:metalloendopeptidase activity"/>
    <property type="evidence" value="ECO:0007669"/>
    <property type="project" value="InterPro"/>
</dbReference>
<dbReference type="Gene3D" id="1.10.390.10">
    <property type="entry name" value="Neutral Protease Domain 2"/>
    <property type="match status" value="1"/>
</dbReference>
<evidence type="ECO:0000313" key="13">
    <source>
        <dbReference type="EMBL" id="TFK95299.1"/>
    </source>
</evidence>
<keyword evidence="6 12" id="KW-0378">Hydrolase</keyword>
<feature type="active site" evidence="10">
    <location>
        <position position="401"/>
    </location>
</feature>
<dbReference type="InterPro" id="IPR027268">
    <property type="entry name" value="Peptidase_M4/M1_CTD_sf"/>
</dbReference>
<dbReference type="PRINTS" id="PR00999">
    <property type="entry name" value="FUNGALYSIN"/>
</dbReference>
<comment type="subcellular location">
    <subcellularLocation>
        <location evidence="1 12">Secreted</location>
    </subcellularLocation>
</comment>
<keyword evidence="9 12" id="KW-0865">Zymogen</keyword>
<protein>
    <recommendedName>
        <fullName evidence="12">Extracellular metalloproteinase</fullName>
        <ecNumber evidence="12">3.4.24.-</ecNumber>
    </recommendedName>
    <alternativeName>
        <fullName evidence="12">Fungalysin</fullName>
    </alternativeName>
</protein>
<evidence type="ECO:0000256" key="2">
    <source>
        <dbReference type="ARBA" id="ARBA00006006"/>
    </source>
</evidence>
<evidence type="ECO:0000256" key="5">
    <source>
        <dbReference type="ARBA" id="ARBA00022723"/>
    </source>
</evidence>
<sequence>MGPITPVILALGLALSAQAAPQPVSSRLTSHRFQLIGRDLVVEAYNPPSTFETFGDGIDHPLRKRDEPDLKEDSIAFVGDRLGIESDAVSYKSGYEGDAVRLAYVRQAHNGVPFSNAVANVAFNNENKVVAFGSSFVNPTSISDDTPTISVEEATSIAEDNLAGTFTGPAARLEYFAQKDGSAVLAHVLQVRNEQESTWYEAFVDAHTGELISVVNFVAQAAYRVIPITLQSPDDGFQLLVDPAIAASSPFGWHSSGGANTTNTSGNNVLSFLNLTTTNTAQQSSSPLIFNYTHDPTAQPTVAVNQDVARVNAFYVVNMVHDIAYLYGFTEAAFNFQISNFASGGAGQDPVLVSVQDPTGTNNANFATPPDGQPGVMRMFIFTITNPRRDGSLQNDIVIHEFTHGITNRMTGGGTGRCLQTTEAQGLGEGWSDAMSEYVSWMRQQSGAEVKDFITGAYVLRNAAGVRQFPYSTSATINPLRYSDVRTRNEVHDIGEVWANILHNVYATLVGTNGWSPNARTDPTGTEGNVVFLHLFLDALALQPCNPSFVSARDAWIQADINRYAGANVCTIWRGFASRGLGVGAVNNVDSTEIPATC</sequence>
<gene>
    <name evidence="13" type="ORF">BDV98DRAFT_598738</name>
</gene>
<evidence type="ECO:0000256" key="12">
    <source>
        <dbReference type="RuleBase" id="RU364017"/>
    </source>
</evidence>
<comment type="similarity">
    <text evidence="2 12">Belongs to the peptidase M36 family.</text>
</comment>
<dbReference type="EC" id="3.4.24.-" evidence="12"/>
<dbReference type="PANTHER" id="PTHR33478:SF1">
    <property type="entry name" value="EXTRACELLULAR METALLOPROTEINASE MEP"/>
    <property type="match status" value="1"/>
</dbReference>
<evidence type="ECO:0000256" key="6">
    <source>
        <dbReference type="ARBA" id="ARBA00022801"/>
    </source>
</evidence>
<comment type="cofactor">
    <cofactor evidence="11">
        <name>Zn(2+)</name>
        <dbReference type="ChEBI" id="CHEBI:29105"/>
    </cofactor>
    <text evidence="11">Binds 1 zinc ion per subunit.</text>
</comment>
<keyword evidence="3 12" id="KW-0964">Secreted</keyword>
<dbReference type="SUPFAM" id="SSF55486">
    <property type="entry name" value="Metalloproteases ('zincins'), catalytic domain"/>
    <property type="match status" value="1"/>
</dbReference>
<keyword evidence="5 11" id="KW-0479">Metal-binding</keyword>
<dbReference type="InterPro" id="IPR050371">
    <property type="entry name" value="Fungal_virulence_M36"/>
</dbReference>
<evidence type="ECO:0000256" key="8">
    <source>
        <dbReference type="ARBA" id="ARBA00023049"/>
    </source>
</evidence>
<dbReference type="InterPro" id="IPR001842">
    <property type="entry name" value="Peptidase_M36"/>
</dbReference>
<evidence type="ECO:0000256" key="1">
    <source>
        <dbReference type="ARBA" id="ARBA00004613"/>
    </source>
</evidence>
<dbReference type="AlphaFoldDB" id="A0A5C3Q2M1"/>
<dbReference type="GO" id="GO:0005615">
    <property type="term" value="C:extracellular space"/>
    <property type="evidence" value="ECO:0007669"/>
    <property type="project" value="InterPro"/>
</dbReference>
<accession>A0A5C3Q2M1</accession>
<dbReference type="GO" id="GO:0008270">
    <property type="term" value="F:zinc ion binding"/>
    <property type="evidence" value="ECO:0007669"/>
    <property type="project" value="InterPro"/>
</dbReference>
<feature type="binding site" evidence="11">
    <location>
        <position position="400"/>
    </location>
    <ligand>
        <name>Zn(2+)</name>
        <dbReference type="ChEBI" id="CHEBI:29105"/>
        <note>catalytic</note>
    </ligand>
</feature>
<keyword evidence="8 12" id="KW-0482">Metalloprotease</keyword>
<dbReference type="GO" id="GO:0006508">
    <property type="term" value="P:proteolysis"/>
    <property type="evidence" value="ECO:0007669"/>
    <property type="project" value="UniProtKB-KW"/>
</dbReference>
<evidence type="ECO:0000256" key="11">
    <source>
        <dbReference type="PIRSR" id="PIRSR601842-2"/>
    </source>
</evidence>
<evidence type="ECO:0000313" key="14">
    <source>
        <dbReference type="Proteomes" id="UP000305067"/>
    </source>
</evidence>
<keyword evidence="12" id="KW-0732">Signal</keyword>
<evidence type="ECO:0000256" key="4">
    <source>
        <dbReference type="ARBA" id="ARBA00022670"/>
    </source>
</evidence>
<dbReference type="Gene3D" id="3.10.170.10">
    <property type="match status" value="1"/>
</dbReference>
<evidence type="ECO:0000256" key="3">
    <source>
        <dbReference type="ARBA" id="ARBA00022525"/>
    </source>
</evidence>
<dbReference type="Proteomes" id="UP000305067">
    <property type="component" value="Unassembled WGS sequence"/>
</dbReference>